<evidence type="ECO:0008006" key="6">
    <source>
        <dbReference type="Google" id="ProtNLM"/>
    </source>
</evidence>
<sequence>MSSLFTSTLLLSRGPSSYVKSLPRYCRYYSSRRSPLVPRVSKSRFLATEASPLAEDTKKATEFVNSGAVSHTGFEEGVRISKNIGSETDNHSLTPLELYNERVHVNQLKDDEYQRQILTSMQSLFHQLQHYHPPEVAKPNSMTPNGAYNGNTFINYFASWFRSRRASTGYQPDSSEASRIPHGIYLYGDVGCGKTMLMDLFYSTIPPHLSKKRLHFHQFMQKLHKRSHELKLAYGGVHQEVDVMPILAWELSKEATVLCFDEFQVTDVADAMLLRRLIDLALREDHGLVLFTTSNRAPGELYINGIQRESFVPCIERIKYKTRVIHMKSPTDYRKIPSPVCSVYFSPRCDVAYNSKESLKQRKFHSDSWYSFFSQGHKMEYRVPIRIWGRELVVPKCSPPYVARFSFKELCGRPYAAGDYLALASQFESIIVTDIPYLSIDSRDEVKRLITFLDAVYDSHSRIAVTAAAPFDDIFVEPEDIGEDAYTLSNVGIAKRAARLAAKGGLHTSLSSSDDDPLVKTHGFDKGIADKANLFAKLDEERFAFTRALSRLKQMSTKAWVESIGVMGPDMHKRPARTFPFTSTSVPGSLLSPRAQKATRV</sequence>
<evidence type="ECO:0000313" key="4">
    <source>
        <dbReference type="EMBL" id="QPG76374.1"/>
    </source>
</evidence>
<keyword evidence="3" id="KW-0067">ATP-binding</keyword>
<dbReference type="OrthoDB" id="548867at2759"/>
<proteinExistence type="inferred from homology"/>
<dbReference type="Pfam" id="PF03969">
    <property type="entry name" value="AFG1_ATPase"/>
    <property type="match status" value="1"/>
</dbReference>
<dbReference type="Proteomes" id="UP000662931">
    <property type="component" value="Chromosome 4"/>
</dbReference>
<dbReference type="EMBL" id="CP064815">
    <property type="protein sequence ID" value="QPG76374.1"/>
    <property type="molecule type" value="Genomic_DNA"/>
</dbReference>
<gene>
    <name evidence="4" type="ORF">FOA43_003762</name>
</gene>
<name>A0A875SC07_EENNA</name>
<evidence type="ECO:0000256" key="2">
    <source>
        <dbReference type="ARBA" id="ARBA00022741"/>
    </source>
</evidence>
<evidence type="ECO:0000256" key="3">
    <source>
        <dbReference type="ARBA" id="ARBA00022840"/>
    </source>
</evidence>
<dbReference type="InterPro" id="IPR027417">
    <property type="entry name" value="P-loop_NTPase"/>
</dbReference>
<protein>
    <recommendedName>
        <fullName evidence="6">AFG1-like ATPase</fullName>
    </recommendedName>
</protein>
<dbReference type="AlphaFoldDB" id="A0A875SC07"/>
<dbReference type="InterPro" id="IPR005654">
    <property type="entry name" value="ATPase_AFG1-like"/>
</dbReference>
<dbReference type="SUPFAM" id="SSF52540">
    <property type="entry name" value="P-loop containing nucleoside triphosphate hydrolases"/>
    <property type="match status" value="1"/>
</dbReference>
<dbReference type="KEGG" id="bnn:FOA43_003762"/>
<accession>A0A875SC07</accession>
<keyword evidence="5" id="KW-1185">Reference proteome</keyword>
<reference evidence="4" key="1">
    <citation type="submission" date="2020-10" db="EMBL/GenBank/DDBJ databases">
        <authorList>
            <person name="Roach M.J.R."/>
        </authorList>
    </citation>
    <scope>NUCLEOTIDE SEQUENCE</scope>
    <source>
        <strain evidence="4">CBS 1945</strain>
    </source>
</reference>
<evidence type="ECO:0000313" key="5">
    <source>
        <dbReference type="Proteomes" id="UP000662931"/>
    </source>
</evidence>
<comment type="similarity">
    <text evidence="1">Belongs to the AFG1 ATPase family.</text>
</comment>
<dbReference type="Gene3D" id="3.40.50.300">
    <property type="entry name" value="P-loop containing nucleotide triphosphate hydrolases"/>
    <property type="match status" value="1"/>
</dbReference>
<keyword evidence="2" id="KW-0547">Nucleotide-binding</keyword>
<dbReference type="GO" id="GO:0006515">
    <property type="term" value="P:protein quality control for misfolded or incompletely synthesized proteins"/>
    <property type="evidence" value="ECO:0007669"/>
    <property type="project" value="TreeGrafter"/>
</dbReference>
<dbReference type="NCBIfam" id="NF040713">
    <property type="entry name" value="ZapE"/>
    <property type="match status" value="1"/>
</dbReference>
<organism evidence="4 5">
    <name type="scientific">Eeniella nana</name>
    <name type="common">Yeast</name>
    <name type="synonym">Brettanomyces nanus</name>
    <dbReference type="NCBI Taxonomy" id="13502"/>
    <lineage>
        <taxon>Eukaryota</taxon>
        <taxon>Fungi</taxon>
        <taxon>Dikarya</taxon>
        <taxon>Ascomycota</taxon>
        <taxon>Saccharomycotina</taxon>
        <taxon>Pichiomycetes</taxon>
        <taxon>Pichiales</taxon>
        <taxon>Pichiaceae</taxon>
        <taxon>Brettanomyces</taxon>
    </lineage>
</organism>
<evidence type="ECO:0000256" key="1">
    <source>
        <dbReference type="ARBA" id="ARBA00010322"/>
    </source>
</evidence>
<dbReference type="GO" id="GO:0005739">
    <property type="term" value="C:mitochondrion"/>
    <property type="evidence" value="ECO:0007669"/>
    <property type="project" value="TreeGrafter"/>
</dbReference>
<dbReference type="GO" id="GO:0016887">
    <property type="term" value="F:ATP hydrolysis activity"/>
    <property type="evidence" value="ECO:0007669"/>
    <property type="project" value="InterPro"/>
</dbReference>
<dbReference type="GO" id="GO:0005524">
    <property type="term" value="F:ATP binding"/>
    <property type="evidence" value="ECO:0007669"/>
    <property type="project" value="UniProtKB-KW"/>
</dbReference>
<dbReference type="RefSeq" id="XP_038779939.1">
    <property type="nucleotide sequence ID" value="XM_038924011.1"/>
</dbReference>
<dbReference type="PANTHER" id="PTHR12169">
    <property type="entry name" value="ATPASE N2B"/>
    <property type="match status" value="1"/>
</dbReference>
<dbReference type="GeneID" id="62197162"/>
<dbReference type="PANTHER" id="PTHR12169:SF6">
    <property type="entry name" value="AFG1-LIKE ATPASE"/>
    <property type="match status" value="1"/>
</dbReference>